<dbReference type="STRING" id="1527.SAMN04489757_1214"/>
<feature type="transmembrane region" description="Helical" evidence="3">
    <location>
        <begin position="140"/>
        <end position="166"/>
    </location>
</feature>
<keyword evidence="2 3" id="KW-1133">Transmembrane helix</keyword>
<evidence type="ECO:0000313" key="4">
    <source>
        <dbReference type="EMBL" id="SFO37413.1"/>
    </source>
</evidence>
<dbReference type="AlphaFoldDB" id="A0A1I5GN74"/>
<feature type="transmembrane region" description="Helical" evidence="3">
    <location>
        <begin position="107"/>
        <end position="128"/>
    </location>
</feature>
<feature type="transmembrane region" description="Helical" evidence="3">
    <location>
        <begin position="9"/>
        <end position="28"/>
    </location>
</feature>
<dbReference type="PANTHER" id="PTHR37815:SF3">
    <property type="entry name" value="UPF0397 PROTEIN SPR0429"/>
    <property type="match status" value="1"/>
</dbReference>
<feature type="transmembrane region" description="Helical" evidence="3">
    <location>
        <begin position="68"/>
        <end position="87"/>
    </location>
</feature>
<sequence>MYSKKTKKLVIAALMAAMTCIATMIIQFPSPVGYIHIGDGIVLVSGMILGPIYGGAAAGIGSMLADLLSGYTSFALATFIIKALAAITAHHIYQLLSRHFNNKKNRIISVIVASVGGGIIVTSGYFIFEGYIMGYGVATAAAGILFNMVQNIFGIILSIILMPILIRLPEIKSVMNLEN</sequence>
<dbReference type="RefSeq" id="WP_091687170.1">
    <property type="nucleotide sequence ID" value="NZ_BAABFM010000073.1"/>
</dbReference>
<protein>
    <submittedName>
        <fullName evidence="4">Uncharacterized membrane protein</fullName>
    </submittedName>
</protein>
<dbReference type="InterPro" id="IPR009825">
    <property type="entry name" value="ECF_substrate-spec-like"/>
</dbReference>
<dbReference type="OrthoDB" id="411368at2"/>
<organism evidence="4 5">
    <name type="scientific">Anaerocolumna aminovalerica</name>
    <dbReference type="NCBI Taxonomy" id="1527"/>
    <lineage>
        <taxon>Bacteria</taxon>
        <taxon>Bacillati</taxon>
        <taxon>Bacillota</taxon>
        <taxon>Clostridia</taxon>
        <taxon>Lachnospirales</taxon>
        <taxon>Lachnospiraceae</taxon>
        <taxon>Anaerocolumna</taxon>
    </lineage>
</organism>
<reference evidence="4 5" key="1">
    <citation type="submission" date="2016-10" db="EMBL/GenBank/DDBJ databases">
        <authorList>
            <person name="de Groot N.N."/>
        </authorList>
    </citation>
    <scope>NUCLEOTIDE SEQUENCE [LARGE SCALE GENOMIC DNA]</scope>
    <source>
        <strain evidence="4 5">DSM 1283</strain>
    </source>
</reference>
<keyword evidence="5" id="KW-1185">Reference proteome</keyword>
<dbReference type="Pfam" id="PF07155">
    <property type="entry name" value="ECF-ribofla_trS"/>
    <property type="match status" value="1"/>
</dbReference>
<evidence type="ECO:0000256" key="3">
    <source>
        <dbReference type="SAM" id="Phobius"/>
    </source>
</evidence>
<name>A0A1I5GN74_9FIRM</name>
<dbReference type="Gene3D" id="1.10.1760.20">
    <property type="match status" value="1"/>
</dbReference>
<evidence type="ECO:0000313" key="5">
    <source>
        <dbReference type="Proteomes" id="UP000198806"/>
    </source>
</evidence>
<dbReference type="GO" id="GO:0016020">
    <property type="term" value="C:membrane"/>
    <property type="evidence" value="ECO:0007669"/>
    <property type="project" value="InterPro"/>
</dbReference>
<evidence type="ECO:0000256" key="2">
    <source>
        <dbReference type="ARBA" id="ARBA00022989"/>
    </source>
</evidence>
<gene>
    <name evidence="4" type="ORF">SAMN04489757_1214</name>
</gene>
<evidence type="ECO:0000256" key="1">
    <source>
        <dbReference type="ARBA" id="ARBA00022692"/>
    </source>
</evidence>
<accession>A0A1I5GN74</accession>
<dbReference type="EMBL" id="FOWD01000021">
    <property type="protein sequence ID" value="SFO37413.1"/>
    <property type="molecule type" value="Genomic_DNA"/>
</dbReference>
<keyword evidence="1 3" id="KW-0812">Transmembrane</keyword>
<proteinExistence type="predicted"/>
<dbReference type="Proteomes" id="UP000198806">
    <property type="component" value="Unassembled WGS sequence"/>
</dbReference>
<dbReference type="PANTHER" id="PTHR37815">
    <property type="entry name" value="UPF0397 PROTEIN BC_2624-RELATED"/>
    <property type="match status" value="1"/>
</dbReference>
<feature type="transmembrane region" description="Helical" evidence="3">
    <location>
        <begin position="34"/>
        <end position="56"/>
    </location>
</feature>
<keyword evidence="3" id="KW-0472">Membrane</keyword>